<evidence type="ECO:0000256" key="10">
    <source>
        <dbReference type="ARBA" id="ARBA00022840"/>
    </source>
</evidence>
<dbReference type="SMART" id="SM00304">
    <property type="entry name" value="HAMP"/>
    <property type="match status" value="1"/>
</dbReference>
<evidence type="ECO:0000256" key="6">
    <source>
        <dbReference type="ARBA" id="ARBA00022679"/>
    </source>
</evidence>
<dbReference type="SUPFAM" id="SSF47384">
    <property type="entry name" value="Homodimeric domain of signal transducing histidine kinase"/>
    <property type="match status" value="1"/>
</dbReference>
<dbReference type="PROSITE" id="PS50885">
    <property type="entry name" value="HAMP"/>
    <property type="match status" value="1"/>
</dbReference>
<dbReference type="GO" id="GO:0005524">
    <property type="term" value="F:ATP binding"/>
    <property type="evidence" value="ECO:0007669"/>
    <property type="project" value="UniProtKB-KW"/>
</dbReference>
<reference evidence="14 15" key="1">
    <citation type="submission" date="2019-10" db="EMBL/GenBank/DDBJ databases">
        <authorList>
            <person name="Karimi E."/>
        </authorList>
    </citation>
    <scope>NUCLEOTIDE SEQUENCE [LARGE SCALE GENOMIC DNA]</scope>
    <source>
        <strain evidence="14">Bacillus sp. 71</strain>
    </source>
</reference>
<accession>A0A0A0WWU6</accession>
<keyword evidence="5" id="KW-0597">Phosphoprotein</keyword>
<dbReference type="CDD" id="cd06225">
    <property type="entry name" value="HAMP"/>
    <property type="match status" value="1"/>
</dbReference>
<dbReference type="CDD" id="cd00075">
    <property type="entry name" value="HATPase"/>
    <property type="match status" value="1"/>
</dbReference>
<dbReference type="SMART" id="SM00387">
    <property type="entry name" value="HATPase_c"/>
    <property type="match status" value="1"/>
</dbReference>
<comment type="subcellular location">
    <subcellularLocation>
        <location evidence="2">Cell membrane</location>
        <topology evidence="2">Multi-pass membrane protein</topology>
    </subcellularLocation>
</comment>
<dbReference type="Pfam" id="PF00672">
    <property type="entry name" value="HAMP"/>
    <property type="match status" value="1"/>
</dbReference>
<dbReference type="PANTHER" id="PTHR45528:SF1">
    <property type="entry name" value="SENSOR HISTIDINE KINASE CPXA"/>
    <property type="match status" value="1"/>
</dbReference>
<gene>
    <name evidence="14" type="ORF">BACI71_10047</name>
</gene>
<evidence type="ECO:0000313" key="14">
    <source>
        <dbReference type="EMBL" id="VXA94552.1"/>
    </source>
</evidence>
<dbReference type="CDD" id="cd00082">
    <property type="entry name" value="HisKA"/>
    <property type="match status" value="1"/>
</dbReference>
<evidence type="ECO:0000256" key="5">
    <source>
        <dbReference type="ARBA" id="ARBA00022553"/>
    </source>
</evidence>
<dbReference type="GO" id="GO:0000155">
    <property type="term" value="F:phosphorelay sensor kinase activity"/>
    <property type="evidence" value="ECO:0007669"/>
    <property type="project" value="InterPro"/>
</dbReference>
<evidence type="ECO:0000256" key="4">
    <source>
        <dbReference type="ARBA" id="ARBA00022475"/>
    </source>
</evidence>
<evidence type="ECO:0000256" key="3">
    <source>
        <dbReference type="ARBA" id="ARBA00012438"/>
    </source>
</evidence>
<keyword evidence="11" id="KW-1133">Transmembrane helix</keyword>
<dbReference type="PROSITE" id="PS50109">
    <property type="entry name" value="HIS_KIN"/>
    <property type="match status" value="1"/>
</dbReference>
<evidence type="ECO:0000256" key="9">
    <source>
        <dbReference type="ARBA" id="ARBA00022777"/>
    </source>
</evidence>
<evidence type="ECO:0000256" key="8">
    <source>
        <dbReference type="ARBA" id="ARBA00022741"/>
    </source>
</evidence>
<dbReference type="InterPro" id="IPR003661">
    <property type="entry name" value="HisK_dim/P_dom"/>
</dbReference>
<dbReference type="Gene3D" id="1.10.287.130">
    <property type="match status" value="1"/>
</dbReference>
<dbReference type="InterPro" id="IPR003594">
    <property type="entry name" value="HATPase_dom"/>
</dbReference>
<dbReference type="InterPro" id="IPR036097">
    <property type="entry name" value="HisK_dim/P_sf"/>
</dbReference>
<dbReference type="InterPro" id="IPR036890">
    <property type="entry name" value="HATPase_C_sf"/>
</dbReference>
<evidence type="ECO:0000256" key="12">
    <source>
        <dbReference type="ARBA" id="ARBA00023012"/>
    </source>
</evidence>
<keyword evidence="13" id="KW-0472">Membrane</keyword>
<keyword evidence="10" id="KW-0067">ATP-binding</keyword>
<dbReference type="Pfam" id="PF00512">
    <property type="entry name" value="HisKA"/>
    <property type="match status" value="1"/>
</dbReference>
<dbReference type="SMART" id="SM00388">
    <property type="entry name" value="HisKA"/>
    <property type="match status" value="1"/>
</dbReference>
<dbReference type="FunFam" id="1.10.287.130:FF:000046">
    <property type="entry name" value="Two-component sensor histidine kinase"/>
    <property type="match status" value="1"/>
</dbReference>
<keyword evidence="9" id="KW-0418">Kinase</keyword>
<dbReference type="EMBL" id="CABWMC010000001">
    <property type="protein sequence ID" value="VXA94552.1"/>
    <property type="molecule type" value="Genomic_DNA"/>
</dbReference>
<evidence type="ECO:0000256" key="13">
    <source>
        <dbReference type="ARBA" id="ARBA00023136"/>
    </source>
</evidence>
<dbReference type="Gene3D" id="3.30.565.10">
    <property type="entry name" value="Histidine kinase-like ATPase, C-terminal domain"/>
    <property type="match status" value="1"/>
</dbReference>
<organism evidence="14 15">
    <name type="scientific">Bacillus mycoides</name>
    <dbReference type="NCBI Taxonomy" id="1405"/>
    <lineage>
        <taxon>Bacteria</taxon>
        <taxon>Bacillati</taxon>
        <taxon>Bacillota</taxon>
        <taxon>Bacilli</taxon>
        <taxon>Bacillales</taxon>
        <taxon>Bacillaceae</taxon>
        <taxon>Bacillus</taxon>
        <taxon>Bacillus cereus group</taxon>
    </lineage>
</organism>
<keyword evidence="8" id="KW-0547">Nucleotide-binding</keyword>
<dbReference type="InterPro" id="IPR004358">
    <property type="entry name" value="Sig_transdc_His_kin-like_C"/>
</dbReference>
<dbReference type="InterPro" id="IPR050398">
    <property type="entry name" value="HssS/ArlS-like"/>
</dbReference>
<dbReference type="PRINTS" id="PR00344">
    <property type="entry name" value="BCTRLSENSOR"/>
</dbReference>
<keyword evidence="6" id="KW-0808">Transferase</keyword>
<dbReference type="InterPro" id="IPR005467">
    <property type="entry name" value="His_kinase_dom"/>
</dbReference>
<keyword evidence="12" id="KW-0902">Two-component regulatory system</keyword>
<dbReference type="FunFam" id="3.30.565.10:FF:000006">
    <property type="entry name" value="Sensor histidine kinase WalK"/>
    <property type="match status" value="1"/>
</dbReference>
<evidence type="ECO:0000256" key="2">
    <source>
        <dbReference type="ARBA" id="ARBA00004651"/>
    </source>
</evidence>
<dbReference type="GO" id="GO:0005886">
    <property type="term" value="C:plasma membrane"/>
    <property type="evidence" value="ECO:0007669"/>
    <property type="project" value="UniProtKB-SubCell"/>
</dbReference>
<comment type="catalytic activity">
    <reaction evidence="1">
        <text>ATP + protein L-histidine = ADP + protein N-phospho-L-histidine.</text>
        <dbReference type="EC" id="2.7.13.3"/>
    </reaction>
</comment>
<dbReference type="SUPFAM" id="SSF158472">
    <property type="entry name" value="HAMP domain-like"/>
    <property type="match status" value="1"/>
</dbReference>
<evidence type="ECO:0000256" key="11">
    <source>
        <dbReference type="ARBA" id="ARBA00022989"/>
    </source>
</evidence>
<dbReference type="EC" id="2.7.13.3" evidence="3"/>
<keyword evidence="4" id="KW-1003">Cell membrane</keyword>
<dbReference type="Gene3D" id="6.10.340.10">
    <property type="match status" value="1"/>
</dbReference>
<dbReference type="Proteomes" id="UP000437562">
    <property type="component" value="Unassembled WGS sequence"/>
</dbReference>
<dbReference type="KEGG" id="bww:bwei_5020"/>
<proteinExistence type="predicted"/>
<dbReference type="PANTHER" id="PTHR45528">
    <property type="entry name" value="SENSOR HISTIDINE KINASE CPXA"/>
    <property type="match status" value="1"/>
</dbReference>
<sequence>MSKLSLKVGTYFLILALCIETIAFVSFYKNLSNIRIEEETLALLEKGNRYSKMIKNRAKWGAYSKERKLTESAEHSKRPKRAVYPEFDINTEAEHLVESELIANSDIAIIITDNNGKIISTSEPVTKEMQKQLTCKTETIPEGGLIVEKNWKKSKFISTVSPLEIQGFQGKLYMLLKTSFLENMLLKLMNQFLIISVLTIILTTISVFVFSRVITEPLIKMKRATEKMSKLNKPIQLGIKRNDELGSLAKTIEDLSSELTYMKKERNEFLASVAHELLTPLTYMKGYAKVAKRDSLTKEEREEYLQIIEDETDSVTDLVQDLFMLVQLEQHQFVIKKQKVILKPFLERMVEKTKTTLTNKQMQLHVHCKDDLEVCIDERRMEQVMLNLLHNAYQHSPENTSIIIRVLTSANTFTISVQDEGEGIPKEDIPHVFDRFYRVDKSRTRATGGKGIGLAVAKEIVELHNGSIEVKSELEVGTEFIIELPFV</sequence>
<evidence type="ECO:0000256" key="1">
    <source>
        <dbReference type="ARBA" id="ARBA00000085"/>
    </source>
</evidence>
<name>A0A0A0WWU6_BACMY</name>
<dbReference type="AlphaFoldDB" id="A0A0A0WWU6"/>
<dbReference type="OMA" id="WSAFAKE"/>
<dbReference type="Pfam" id="PF02518">
    <property type="entry name" value="HATPase_c"/>
    <property type="match status" value="1"/>
</dbReference>
<dbReference type="InterPro" id="IPR003660">
    <property type="entry name" value="HAMP_dom"/>
</dbReference>
<dbReference type="RefSeq" id="WP_002029701.1">
    <property type="nucleotide sequence ID" value="NZ_CP009746.1"/>
</dbReference>
<accession>A0A653LQ81</accession>
<dbReference type="SUPFAM" id="SSF55874">
    <property type="entry name" value="ATPase domain of HSP90 chaperone/DNA topoisomerase II/histidine kinase"/>
    <property type="match status" value="1"/>
</dbReference>
<keyword evidence="7" id="KW-0812">Transmembrane</keyword>
<protein>
    <recommendedName>
        <fullName evidence="3">histidine kinase</fullName>
        <ecNumber evidence="3">2.7.13.3</ecNumber>
    </recommendedName>
</protein>
<evidence type="ECO:0000313" key="15">
    <source>
        <dbReference type="Proteomes" id="UP000437562"/>
    </source>
</evidence>
<evidence type="ECO:0000256" key="7">
    <source>
        <dbReference type="ARBA" id="ARBA00022692"/>
    </source>
</evidence>